<evidence type="ECO:0000256" key="5">
    <source>
        <dbReference type="ARBA" id="ARBA00022989"/>
    </source>
</evidence>
<dbReference type="Proteomes" id="UP001158067">
    <property type="component" value="Unassembled WGS sequence"/>
</dbReference>
<gene>
    <name evidence="10" type="ORF">SAMN06265222_11384</name>
</gene>
<dbReference type="Pfam" id="PF02470">
    <property type="entry name" value="MlaD"/>
    <property type="match status" value="2"/>
</dbReference>
<feature type="transmembrane region" description="Helical" evidence="8">
    <location>
        <begin position="29"/>
        <end position="48"/>
    </location>
</feature>
<keyword evidence="6 8" id="KW-0472">Membrane</keyword>
<keyword evidence="3" id="KW-0997">Cell inner membrane</keyword>
<keyword evidence="5 8" id="KW-1133">Transmembrane helix</keyword>
<dbReference type="PANTHER" id="PTHR30462:SF0">
    <property type="entry name" value="INTERMEMBRANE TRANSPORT PROTEIN YEBT"/>
    <property type="match status" value="1"/>
</dbReference>
<comment type="caution">
    <text evidence="10">The sequence shown here is derived from an EMBL/GenBank/DDBJ whole genome shotgun (WGS) entry which is preliminary data.</text>
</comment>
<evidence type="ECO:0000313" key="10">
    <source>
        <dbReference type="EMBL" id="SMP70580.1"/>
    </source>
</evidence>
<dbReference type="PANTHER" id="PTHR30462">
    <property type="entry name" value="INTERMEMBRANE TRANSPORT PROTEIN PQIB-RELATED"/>
    <property type="match status" value="1"/>
</dbReference>
<feature type="domain" description="Mce/MlaD" evidence="9">
    <location>
        <begin position="166"/>
        <end position="224"/>
    </location>
</feature>
<reference evidence="10 11" key="1">
    <citation type="submission" date="2017-05" db="EMBL/GenBank/DDBJ databases">
        <authorList>
            <person name="Varghese N."/>
            <person name="Submissions S."/>
        </authorList>
    </citation>
    <scope>NUCLEOTIDE SEQUENCE [LARGE SCALE GENOMIC DNA]</scope>
    <source>
        <strain evidence="10 11">DSM 25457</strain>
    </source>
</reference>
<evidence type="ECO:0000256" key="3">
    <source>
        <dbReference type="ARBA" id="ARBA00022519"/>
    </source>
</evidence>
<keyword evidence="11" id="KW-1185">Reference proteome</keyword>
<organism evidence="10 11">
    <name type="scientific">Neorhodopirellula lusitana</name>
    <dbReference type="NCBI Taxonomy" id="445327"/>
    <lineage>
        <taxon>Bacteria</taxon>
        <taxon>Pseudomonadati</taxon>
        <taxon>Planctomycetota</taxon>
        <taxon>Planctomycetia</taxon>
        <taxon>Pirellulales</taxon>
        <taxon>Pirellulaceae</taxon>
        <taxon>Neorhodopirellula</taxon>
    </lineage>
</organism>
<keyword evidence="2" id="KW-1003">Cell membrane</keyword>
<dbReference type="InterPro" id="IPR003399">
    <property type="entry name" value="Mce/MlaD"/>
</dbReference>
<feature type="region of interest" description="Disordered" evidence="7">
    <location>
        <begin position="1"/>
        <end position="20"/>
    </location>
</feature>
<sequence length="503" mass="54233">MSELDSIPLAERSQPRRPSGKKTTVVSRMWWVAAVCLVLAIGLTWASLDSPGRTITIRFDQGHGLAPGDLIRHRGIEIGTVQEVRLLPDLAGIEVIGELQQHADRVAREGSRFWIVHPQLNFDGVSGLDTAIGAKYVRVLPGDGPGVQSTFDGMSIAPPEGAEQGGIEMVLRGEDRYGLSVGSPVTFRGIEVGRVLTSHLSPDAKHVDTTIQILSPHQHLVSQRTKFWKTSGIDIAVSLKGLEFSAQSLATVLRGGVAFATPGPYQADASTRDPIDNGTVFELHERADPAWLDSQAAINVLRYPIPPTVEVRAKWNEKQFGFTRARSSSTLGLVLQAGTGSVLVLPRDSIASRATAIDDSFAMQARLGDQFESLDTSSLPTDTASADLIGDSSLLVRLPLDPKGIGGYRMLEVPDKRLRRPGKVEDCFVVRASQTNVSAGAESATLLEMIGAEDLVEEPGYWKSRSSTLSKDIWHGAPVLSAKDEKCIGMLIVGPGDVRIATW</sequence>
<evidence type="ECO:0000256" key="1">
    <source>
        <dbReference type="ARBA" id="ARBA00004533"/>
    </source>
</evidence>
<evidence type="ECO:0000256" key="2">
    <source>
        <dbReference type="ARBA" id="ARBA00022475"/>
    </source>
</evidence>
<evidence type="ECO:0000256" key="4">
    <source>
        <dbReference type="ARBA" id="ARBA00022692"/>
    </source>
</evidence>
<evidence type="ECO:0000256" key="7">
    <source>
        <dbReference type="SAM" id="MobiDB-lite"/>
    </source>
</evidence>
<keyword evidence="4 8" id="KW-0812">Transmembrane</keyword>
<evidence type="ECO:0000256" key="8">
    <source>
        <dbReference type="SAM" id="Phobius"/>
    </source>
</evidence>
<dbReference type="RefSeq" id="WP_283434338.1">
    <property type="nucleotide sequence ID" value="NZ_FXUG01000013.1"/>
</dbReference>
<dbReference type="InterPro" id="IPR051800">
    <property type="entry name" value="PqiA-PqiB_transport"/>
</dbReference>
<dbReference type="EMBL" id="FXUG01000013">
    <property type="protein sequence ID" value="SMP70580.1"/>
    <property type="molecule type" value="Genomic_DNA"/>
</dbReference>
<evidence type="ECO:0000259" key="9">
    <source>
        <dbReference type="Pfam" id="PF02470"/>
    </source>
</evidence>
<comment type="subcellular location">
    <subcellularLocation>
        <location evidence="1">Cell inner membrane</location>
    </subcellularLocation>
</comment>
<protein>
    <submittedName>
        <fullName evidence="10">MlaD protein</fullName>
    </submittedName>
</protein>
<accession>A0ABY1QIG8</accession>
<evidence type="ECO:0000256" key="6">
    <source>
        <dbReference type="ARBA" id="ARBA00023136"/>
    </source>
</evidence>
<name>A0ABY1QIG8_9BACT</name>
<feature type="domain" description="Mce/MlaD" evidence="9">
    <location>
        <begin position="52"/>
        <end position="142"/>
    </location>
</feature>
<evidence type="ECO:0000313" key="11">
    <source>
        <dbReference type="Proteomes" id="UP001158067"/>
    </source>
</evidence>
<proteinExistence type="predicted"/>